<evidence type="ECO:0000313" key="5">
    <source>
        <dbReference type="Proteomes" id="UP000434409"/>
    </source>
</evidence>
<dbReference type="AlphaFoldDB" id="A0A6N7V2G6"/>
<dbReference type="PROSITE" id="PS51170">
    <property type="entry name" value="CW"/>
    <property type="match status" value="6"/>
</dbReference>
<accession>A0A6N7V2G6</accession>
<dbReference type="Pfam" id="PF01473">
    <property type="entry name" value="Choline_bind_1"/>
    <property type="match status" value="4"/>
</dbReference>
<dbReference type="Gene3D" id="2.20.120.10">
    <property type="entry name" value="Multimodular pneumococcal cell wall endolysin, domain 3"/>
    <property type="match status" value="1"/>
</dbReference>
<dbReference type="Proteomes" id="UP000434409">
    <property type="component" value="Unassembled WGS sequence"/>
</dbReference>
<dbReference type="Gene3D" id="2.10.270.10">
    <property type="entry name" value="Cholin Binding"/>
    <property type="match status" value="2"/>
</dbReference>
<dbReference type="RefSeq" id="WP_154477949.1">
    <property type="nucleotide sequence ID" value="NZ_VULY01000018.1"/>
</dbReference>
<dbReference type="SUPFAM" id="SSF69360">
    <property type="entry name" value="Cell wall binding repeat"/>
    <property type="match status" value="2"/>
</dbReference>
<gene>
    <name evidence="4" type="ORF">FYJ34_08770</name>
</gene>
<dbReference type="Pfam" id="PF07554">
    <property type="entry name" value="FIVAR"/>
    <property type="match status" value="1"/>
</dbReference>
<feature type="repeat" description="Cell wall-binding" evidence="2">
    <location>
        <begin position="1021"/>
        <end position="1040"/>
    </location>
</feature>
<feature type="chain" id="PRO_5038569289" evidence="3">
    <location>
        <begin position="30"/>
        <end position="1103"/>
    </location>
</feature>
<dbReference type="Pfam" id="PF19127">
    <property type="entry name" value="Choline_bind_3"/>
    <property type="match status" value="2"/>
</dbReference>
<dbReference type="EMBL" id="VULY01000018">
    <property type="protein sequence ID" value="MSR94347.1"/>
    <property type="molecule type" value="Genomic_DNA"/>
</dbReference>
<proteinExistence type="predicted"/>
<reference evidence="4 5" key="1">
    <citation type="submission" date="2019-08" db="EMBL/GenBank/DDBJ databases">
        <title>In-depth cultivation of the pig gut microbiome towards novel bacterial diversity and tailored functional studies.</title>
        <authorList>
            <person name="Wylensek D."/>
            <person name="Hitch T.C.A."/>
            <person name="Clavel T."/>
        </authorList>
    </citation>
    <scope>NUCLEOTIDE SEQUENCE [LARGE SCALE GENOMIC DNA]</scope>
    <source>
        <strain evidence="4 5">68-1-5</strain>
    </source>
</reference>
<name>A0A6N7V2G6_9FIRM</name>
<feature type="signal peptide" evidence="3">
    <location>
        <begin position="1"/>
        <end position="29"/>
    </location>
</feature>
<comment type="caution">
    <text evidence="4">The sequence shown here is derived from an EMBL/GenBank/DDBJ whole genome shotgun (WGS) entry which is preliminary data.</text>
</comment>
<feature type="repeat" description="Cell wall-binding" evidence="2">
    <location>
        <begin position="1061"/>
        <end position="1080"/>
    </location>
</feature>
<evidence type="ECO:0000256" key="1">
    <source>
        <dbReference type="ARBA" id="ARBA00022737"/>
    </source>
</evidence>
<evidence type="ECO:0000313" key="4">
    <source>
        <dbReference type="EMBL" id="MSR94347.1"/>
    </source>
</evidence>
<organism evidence="4 5">
    <name type="scientific">Suipraeoptans intestinalis</name>
    <dbReference type="NCBI Taxonomy" id="2606628"/>
    <lineage>
        <taxon>Bacteria</taxon>
        <taxon>Bacillati</taxon>
        <taxon>Bacillota</taxon>
        <taxon>Clostridia</taxon>
        <taxon>Lachnospirales</taxon>
        <taxon>Lachnospiraceae</taxon>
        <taxon>Suipraeoptans</taxon>
    </lineage>
</organism>
<sequence length="1103" mass="123382">MKRKKNRKKNRTAKVFCALMAFALLNVGAGQRESKAAEVTAPYVPQHEIKAYLQKNLYETETVKVTGIEVREITDPDTKPVTTQALTKPVKFQIYNTTLQKLEQEVTSQNGKLPELDLIRNHNYTIFAVDSEYKMPNAYVWVKDNGMVDIKDTTKTYTGTTLTGVTYNYSQVKSLNLTRRDKAEPNPEKDRRVSIRSDVRTEGGASMSNIHFVLTSDVETVRAVSDARGRLNVDLLEDVNYTVSVEEALWSVASFPISVKDKSEYDAKKYGYNHANCQRVDEITLVGKKSGHKKDTILTNSNYGGTIYADMAGSTSIEGMDFQHFLLSERELATSGISALEGKDCQMFDLKLVNPHRWEVAKMAAGEYTITKQVKEEKAVKQVFYLDGEGTLQKVDFKQNGSKVTFQMQTLSLYPVVIEYGDGPVPKDDPQPEDPQEHSRTTLKVRVTDKSGKPVQGALLYLKSSYGKQGDKKFQSATDAEGRASYVCDNQELNDDEYHLLLVEGSPYTMDRQPVVLFETDENWENYVKSVDDVEYEGEITLTVKGGEEPAEPAEPEDPEEAEFTDSVSSLKEIGTSGGPVTVTVTGTKLPSTLYCGVHYVTKSGVETEVIKSQKVTASGTPEKRTFEIQIPDASKYEEAVEWKVGVDAVPDNGYYFFKNSIKIVRGAEGVTKETKEALQKAVQELESLKKTEYTAGSWQVYQEAVEKGKKLLADPNSKESDCKAALQKIEKARQELKKQLQEPQEPELTNIVPSVTEIGVQGGTVAVIVQGKALPEQLYYGIQYVTEKGEEKSVVDYQAVMAEGTEEQRMFEVKIPDVAPYKEAVKWRIGVDVAANDGYYFFDNAIKIVKETEPAKGEWRIDGKGTWYLNPDGKTYPVSTLKEIDGEFYYFNQAGYASAEKWEQVNGAWYYFGATHKAAKGWKAVGNTWYFFETGTAKMQTGWIKDGETWYFADGNGAMQTGWLRQGNTWYFLEGSGAMKTGWVQTGGKWYYLAESGAMQTGWVKDGNAWYFLDGSGAMQTGWLQQGNTWYYLAGNGMMQTGWLQIGGNWYFLMENGAMQTGWLQQGNTWYYLKANGAMAAGVSLRVGGVQYRFSGSGAWMG</sequence>
<feature type="repeat" description="Cell wall-binding" evidence="2">
    <location>
        <begin position="1041"/>
        <end position="1060"/>
    </location>
</feature>
<dbReference type="Gene3D" id="1.20.1270.70">
    <property type="entry name" value="Designed single chain three-helix bundle"/>
    <property type="match status" value="1"/>
</dbReference>
<evidence type="ECO:0000256" key="2">
    <source>
        <dbReference type="PROSITE-ProRule" id="PRU00591"/>
    </source>
</evidence>
<keyword evidence="5" id="KW-1185">Reference proteome</keyword>
<evidence type="ECO:0000256" key="3">
    <source>
        <dbReference type="SAM" id="SignalP"/>
    </source>
</evidence>
<feature type="repeat" description="Cell wall-binding" evidence="2">
    <location>
        <begin position="981"/>
        <end position="1000"/>
    </location>
</feature>
<keyword evidence="3" id="KW-0732">Signal</keyword>
<keyword evidence="1" id="KW-0677">Repeat</keyword>
<feature type="repeat" description="Cell wall-binding" evidence="2">
    <location>
        <begin position="1001"/>
        <end position="1020"/>
    </location>
</feature>
<feature type="repeat" description="Cell wall-binding" evidence="2">
    <location>
        <begin position="941"/>
        <end position="960"/>
    </location>
</feature>
<protein>
    <submittedName>
        <fullName evidence="4">Uncharacterized protein</fullName>
    </submittedName>
</protein>
<dbReference type="InterPro" id="IPR018337">
    <property type="entry name" value="Cell_wall/Cho-bd_repeat"/>
</dbReference>